<dbReference type="OrthoDB" id="425950at2759"/>
<evidence type="ECO:0000313" key="2">
    <source>
        <dbReference type="EMBL" id="OXB63354.1"/>
    </source>
</evidence>
<gene>
    <name evidence="2" type="ORF">ASZ78_001930</name>
</gene>
<dbReference type="Proteomes" id="UP000198323">
    <property type="component" value="Unassembled WGS sequence"/>
</dbReference>
<protein>
    <recommendedName>
        <fullName evidence="1">RIOX1/NO66-like C-terminal winged helix domain-containing protein</fullName>
    </recommendedName>
</protein>
<keyword evidence="3" id="KW-1185">Reference proteome</keyword>
<feature type="domain" description="RIOX1/NO66-like C-terminal winged helix" evidence="1">
    <location>
        <begin position="2"/>
        <end position="73"/>
    </location>
</feature>
<dbReference type="EMBL" id="MCFN01000169">
    <property type="protein sequence ID" value="OXB63354.1"/>
    <property type="molecule type" value="Genomic_DNA"/>
</dbReference>
<dbReference type="STRING" id="9009.A0A226N713"/>
<name>A0A226N713_CALSU</name>
<reference evidence="2 3" key="1">
    <citation type="submission" date="2016-07" db="EMBL/GenBank/DDBJ databases">
        <title>Disparate Historic Effective Population Sizes Predicted by Modern Levels of Genome Diversity for the Scaled Quail (Callipepla squamata) and the Northern Bobwhite (Colinus virginianus): Inferences from First and Second Generation Draft Genome Assemblies for Sympatric New World Quail.</title>
        <authorList>
            <person name="Oldeschulte D.L."/>
            <person name="Halley Y.A."/>
            <person name="Bhattarai E.K."/>
            <person name="Brashear W.A."/>
            <person name="Hill J."/>
            <person name="Metz R.P."/>
            <person name="Johnson C.D."/>
            <person name="Rollins D."/>
            <person name="Peterson M.J."/>
            <person name="Bickhart D.M."/>
            <person name="Decker J.E."/>
            <person name="Seabury C.M."/>
        </authorList>
    </citation>
    <scope>NUCLEOTIDE SEQUENCE [LARGE SCALE GENOMIC DNA]</scope>
    <source>
        <strain evidence="2 3">Texas</strain>
        <tissue evidence="2">Leg muscle</tissue>
    </source>
</reference>
<dbReference type="Gene3D" id="3.90.930.40">
    <property type="match status" value="1"/>
</dbReference>
<dbReference type="InterPro" id="IPR049043">
    <property type="entry name" value="WHD_RIOX1"/>
</dbReference>
<dbReference type="Pfam" id="PF21233">
    <property type="entry name" value="WHD_RIOX1"/>
    <property type="match status" value="1"/>
</dbReference>
<proteinExistence type="predicted"/>
<sequence>MLYYTTENSRVYHKEEPKYLEIGPEYTDSIEFLLSSYPNHVSVDTLPCDALEDKISLATILFEKGILTTKKPLVQV</sequence>
<comment type="caution">
    <text evidence="2">The sequence shown here is derived from an EMBL/GenBank/DDBJ whole genome shotgun (WGS) entry which is preliminary data.</text>
</comment>
<organism evidence="2 3">
    <name type="scientific">Callipepla squamata</name>
    <name type="common">Scaled quail</name>
    <dbReference type="NCBI Taxonomy" id="9009"/>
    <lineage>
        <taxon>Eukaryota</taxon>
        <taxon>Metazoa</taxon>
        <taxon>Chordata</taxon>
        <taxon>Craniata</taxon>
        <taxon>Vertebrata</taxon>
        <taxon>Euteleostomi</taxon>
        <taxon>Archelosauria</taxon>
        <taxon>Archosauria</taxon>
        <taxon>Dinosauria</taxon>
        <taxon>Saurischia</taxon>
        <taxon>Theropoda</taxon>
        <taxon>Coelurosauria</taxon>
        <taxon>Aves</taxon>
        <taxon>Neognathae</taxon>
        <taxon>Galloanserae</taxon>
        <taxon>Galliformes</taxon>
        <taxon>Odontophoridae</taxon>
        <taxon>Callipepla</taxon>
    </lineage>
</organism>
<accession>A0A226N713</accession>
<evidence type="ECO:0000259" key="1">
    <source>
        <dbReference type="Pfam" id="PF21233"/>
    </source>
</evidence>
<evidence type="ECO:0000313" key="3">
    <source>
        <dbReference type="Proteomes" id="UP000198323"/>
    </source>
</evidence>
<dbReference type="AlphaFoldDB" id="A0A226N713"/>